<proteinExistence type="predicted"/>
<dbReference type="RefSeq" id="WP_013444625.1">
    <property type="nucleotide sequence ID" value="NC_014734.1"/>
</dbReference>
<dbReference type="STRING" id="694427.Palpr_1108"/>
<feature type="signal peptide" evidence="1">
    <location>
        <begin position="1"/>
        <end position="28"/>
    </location>
</feature>
<feature type="chain" id="PRO_5003189075" description="Outermembrane protein" evidence="1">
    <location>
        <begin position="29"/>
        <end position="304"/>
    </location>
</feature>
<name>E4T3G2_PALPW</name>
<dbReference type="eggNOG" id="ENOG502Z8RB">
    <property type="taxonomic scope" value="Bacteria"/>
</dbReference>
<dbReference type="HOGENOM" id="CLU_079006_0_0_10"/>
<keyword evidence="1" id="KW-0732">Signal</keyword>
<evidence type="ECO:0008006" key="4">
    <source>
        <dbReference type="Google" id="ProtNLM"/>
    </source>
</evidence>
<reference evidence="2 3" key="2">
    <citation type="journal article" date="2011" name="Stand. Genomic Sci.">
        <title>Complete genome sequence of Paludibacter propionicigenes type strain (WB4).</title>
        <authorList>
            <person name="Gronow S."/>
            <person name="Munk C."/>
            <person name="Lapidus A."/>
            <person name="Nolan M."/>
            <person name="Lucas S."/>
            <person name="Hammon N."/>
            <person name="Deshpande S."/>
            <person name="Cheng J.F."/>
            <person name="Tapia R."/>
            <person name="Han C."/>
            <person name="Goodwin L."/>
            <person name="Pitluck S."/>
            <person name="Liolios K."/>
            <person name="Ivanova N."/>
            <person name="Mavromatis K."/>
            <person name="Mikhailova N."/>
            <person name="Pati A."/>
            <person name="Chen A."/>
            <person name="Palaniappan K."/>
            <person name="Land M."/>
            <person name="Hauser L."/>
            <person name="Chang Y.J."/>
            <person name="Jeffries C.D."/>
            <person name="Brambilla E."/>
            <person name="Rohde M."/>
            <person name="Goker M."/>
            <person name="Detter J.C."/>
            <person name="Woyke T."/>
            <person name="Bristow J."/>
            <person name="Eisen J.A."/>
            <person name="Markowitz V."/>
            <person name="Hugenholtz P."/>
            <person name="Kyrpides N.C."/>
            <person name="Klenk H.P."/>
        </authorList>
    </citation>
    <scope>NUCLEOTIDE SEQUENCE [LARGE SCALE GENOMIC DNA]</scope>
    <source>
        <strain evidence="3">DSM 17365 / JCM 13257 / WB4</strain>
    </source>
</reference>
<dbReference type="OrthoDB" id="8887208at2"/>
<dbReference type="Proteomes" id="UP000008718">
    <property type="component" value="Chromosome"/>
</dbReference>
<sequence>MKQVNYLFFKVLFAASLFLFVGSARLSAQQQESGSTVDKFKLQQKGRFYVTWGYNRSWYEKSDIHFNGQGHEFTLYDVKATDRPTKLSTKYISLANWSVPQFNFRVGYFLSDKYSVSIGWDHMKYVATDYQALRMTGRLDPTQVQDALMKTNMENMNALYAPNGVYNNTQVIMEPNNFLRYEHTDGFNFATVDLERHDKLWQYSKYDRLGVSLVSGLGTGVIVPRTDAHLFGSGANHYWNVAGWGVDAKVAAQVSLSKHFFLESNLKTGYVRMLNVHTTNYYNTDKAKQNVVFYENNWLIGYRF</sequence>
<protein>
    <recommendedName>
        <fullName evidence="4">Outermembrane protein</fullName>
    </recommendedName>
</protein>
<reference key="1">
    <citation type="submission" date="2010-11" db="EMBL/GenBank/DDBJ databases">
        <title>The complete genome of Paludibacter propionicigenes DSM 17365.</title>
        <authorList>
            <consortium name="US DOE Joint Genome Institute (JGI-PGF)"/>
            <person name="Lucas S."/>
            <person name="Copeland A."/>
            <person name="Lapidus A."/>
            <person name="Bruce D."/>
            <person name="Goodwin L."/>
            <person name="Pitluck S."/>
            <person name="Kyrpides N."/>
            <person name="Mavromatis K."/>
            <person name="Ivanova N."/>
            <person name="Munk A.C."/>
            <person name="Brettin T."/>
            <person name="Detter J.C."/>
            <person name="Han C."/>
            <person name="Tapia R."/>
            <person name="Land M."/>
            <person name="Hauser L."/>
            <person name="Markowitz V."/>
            <person name="Cheng J.-F."/>
            <person name="Hugenholtz P."/>
            <person name="Woyke T."/>
            <person name="Wu D."/>
            <person name="Gronow S."/>
            <person name="Wellnitz S."/>
            <person name="Brambilla E."/>
            <person name="Klenk H.-P."/>
            <person name="Eisen J.A."/>
        </authorList>
    </citation>
    <scope>NUCLEOTIDE SEQUENCE</scope>
    <source>
        <strain>WB4</strain>
    </source>
</reference>
<accession>E4T3G2</accession>
<gene>
    <name evidence="2" type="ordered locus">Palpr_1108</name>
</gene>
<evidence type="ECO:0000313" key="3">
    <source>
        <dbReference type="Proteomes" id="UP000008718"/>
    </source>
</evidence>
<evidence type="ECO:0000256" key="1">
    <source>
        <dbReference type="SAM" id="SignalP"/>
    </source>
</evidence>
<dbReference type="KEGG" id="ppn:Palpr_1108"/>
<organism evidence="2 3">
    <name type="scientific">Paludibacter propionicigenes (strain DSM 17365 / JCM 13257 / WB4)</name>
    <dbReference type="NCBI Taxonomy" id="694427"/>
    <lineage>
        <taxon>Bacteria</taxon>
        <taxon>Pseudomonadati</taxon>
        <taxon>Bacteroidota</taxon>
        <taxon>Bacteroidia</taxon>
        <taxon>Bacteroidales</taxon>
        <taxon>Paludibacteraceae</taxon>
        <taxon>Paludibacter</taxon>
    </lineage>
</organism>
<dbReference type="EMBL" id="CP002345">
    <property type="protein sequence ID" value="ADQ79256.1"/>
    <property type="molecule type" value="Genomic_DNA"/>
</dbReference>
<dbReference type="AlphaFoldDB" id="E4T3G2"/>
<keyword evidence="3" id="KW-1185">Reference proteome</keyword>
<evidence type="ECO:0000313" key="2">
    <source>
        <dbReference type="EMBL" id="ADQ79256.1"/>
    </source>
</evidence>